<dbReference type="InterPro" id="IPR050140">
    <property type="entry name" value="SRY-related_HMG-box_TF-like"/>
</dbReference>
<feature type="compositionally biased region" description="Polar residues" evidence="4">
    <location>
        <begin position="42"/>
        <end position="56"/>
    </location>
</feature>
<feature type="region of interest" description="Disordered" evidence="4">
    <location>
        <begin position="357"/>
        <end position="379"/>
    </location>
</feature>
<evidence type="ECO:0000313" key="6">
    <source>
        <dbReference type="EMBL" id="KAJ8482242.1"/>
    </source>
</evidence>
<dbReference type="EMBL" id="JAPEVG010000119">
    <property type="protein sequence ID" value="KAJ8482242.1"/>
    <property type="molecule type" value="Genomic_DNA"/>
</dbReference>
<dbReference type="InterPro" id="IPR036910">
    <property type="entry name" value="HMG_box_dom_sf"/>
</dbReference>
<feature type="region of interest" description="Disordered" evidence="4">
    <location>
        <begin position="132"/>
        <end position="154"/>
    </location>
</feature>
<evidence type="ECO:0000256" key="4">
    <source>
        <dbReference type="SAM" id="MobiDB-lite"/>
    </source>
</evidence>
<dbReference type="PANTHER" id="PTHR10270">
    <property type="entry name" value="SOX TRANSCRIPTION FACTOR"/>
    <property type="match status" value="1"/>
</dbReference>
<feature type="DNA-binding region" description="HMG box" evidence="3">
    <location>
        <begin position="82"/>
        <end position="132"/>
    </location>
</feature>
<accession>A0AAD7XDL3</accession>
<keyword evidence="1 3" id="KW-0238">DNA-binding</keyword>
<feature type="domain" description="HMG box" evidence="5">
    <location>
        <begin position="82"/>
        <end position="132"/>
    </location>
</feature>
<dbReference type="InterPro" id="IPR009071">
    <property type="entry name" value="HMG_box_dom"/>
</dbReference>
<feature type="compositionally biased region" description="Low complexity" evidence="4">
    <location>
        <begin position="194"/>
        <end position="229"/>
    </location>
</feature>
<dbReference type="Gene3D" id="1.10.30.10">
    <property type="entry name" value="High mobility group box domain"/>
    <property type="match status" value="1"/>
</dbReference>
<sequence>MQANRQHTASPFTSPSASPGAMSQPPSDSEWSSEWSMGSPAPSRTTTPALSAGRSTPQIIFTPEQLEHIIKFIASAGGNMAPAINGIERRQQNISRVAGECWNLLPDAEKKKWHDKAKEVLLAHMEKHPDYKFSPERKAARKKAAQDPELPVPEGEDYIRFLREKYTGLTGPAVSPPRQRKPKSRRGVESDGHTPASLPPSLRASPVASSSSTRVPSAPPSLSSSPHSVPRFDLSSFQNYPMPPFPSHPIPNDSAAQYAMHTAQGGLFDDDVTPKASTFGDIALPTQPKYNFPPNLSYPSSVSMVESHLGLQNVGLASGMVPLQGSSTGATGQLQPPVFDRMWDTIVNDSYNHGATSDLNGHSSHEDATQSAFAPSDLNGPMDFDGLNFPALFPPSSSE</sequence>
<evidence type="ECO:0000256" key="1">
    <source>
        <dbReference type="ARBA" id="ARBA00023125"/>
    </source>
</evidence>
<feature type="region of interest" description="Disordered" evidence="4">
    <location>
        <begin position="1"/>
        <end position="56"/>
    </location>
</feature>
<dbReference type="GO" id="GO:0001228">
    <property type="term" value="F:DNA-binding transcription activator activity, RNA polymerase II-specific"/>
    <property type="evidence" value="ECO:0007669"/>
    <property type="project" value="TreeGrafter"/>
</dbReference>
<dbReference type="Proteomes" id="UP001215151">
    <property type="component" value="Unassembled WGS sequence"/>
</dbReference>
<protein>
    <recommendedName>
        <fullName evidence="5">HMG box domain-containing protein</fullName>
    </recommendedName>
</protein>
<name>A0AAD7XDL3_9APHY</name>
<organism evidence="6 7">
    <name type="scientific">Trametes cubensis</name>
    <dbReference type="NCBI Taxonomy" id="1111947"/>
    <lineage>
        <taxon>Eukaryota</taxon>
        <taxon>Fungi</taxon>
        <taxon>Dikarya</taxon>
        <taxon>Basidiomycota</taxon>
        <taxon>Agaricomycotina</taxon>
        <taxon>Agaricomycetes</taxon>
        <taxon>Polyporales</taxon>
        <taxon>Polyporaceae</taxon>
        <taxon>Trametes</taxon>
    </lineage>
</organism>
<keyword evidence="7" id="KW-1185">Reference proteome</keyword>
<keyword evidence="3" id="KW-0539">Nucleus</keyword>
<dbReference type="GO" id="GO:0005634">
    <property type="term" value="C:nucleus"/>
    <property type="evidence" value="ECO:0007669"/>
    <property type="project" value="UniProtKB-UniRule"/>
</dbReference>
<evidence type="ECO:0000256" key="2">
    <source>
        <dbReference type="ARBA" id="ARBA00023163"/>
    </source>
</evidence>
<dbReference type="GO" id="GO:0030154">
    <property type="term" value="P:cell differentiation"/>
    <property type="evidence" value="ECO:0007669"/>
    <property type="project" value="TreeGrafter"/>
</dbReference>
<reference evidence="6" key="1">
    <citation type="submission" date="2022-11" db="EMBL/GenBank/DDBJ databases">
        <title>Genome Sequence of Cubamyces cubensis.</title>
        <authorList>
            <person name="Buettner E."/>
        </authorList>
    </citation>
    <scope>NUCLEOTIDE SEQUENCE</scope>
    <source>
        <strain evidence="6">MPL-01</strain>
    </source>
</reference>
<keyword evidence="2" id="KW-0804">Transcription</keyword>
<dbReference type="GO" id="GO:0000978">
    <property type="term" value="F:RNA polymerase II cis-regulatory region sequence-specific DNA binding"/>
    <property type="evidence" value="ECO:0007669"/>
    <property type="project" value="TreeGrafter"/>
</dbReference>
<feature type="compositionally biased region" description="Low complexity" evidence="4">
    <location>
        <begin position="8"/>
        <end position="39"/>
    </location>
</feature>
<evidence type="ECO:0000256" key="3">
    <source>
        <dbReference type="PROSITE-ProRule" id="PRU00267"/>
    </source>
</evidence>
<gene>
    <name evidence="6" type="ORF">ONZ51_g5497</name>
</gene>
<dbReference type="PROSITE" id="PS50118">
    <property type="entry name" value="HMG_BOX_2"/>
    <property type="match status" value="1"/>
</dbReference>
<proteinExistence type="predicted"/>
<dbReference type="Pfam" id="PF00505">
    <property type="entry name" value="HMG_box"/>
    <property type="match status" value="1"/>
</dbReference>
<dbReference type="SUPFAM" id="SSF47095">
    <property type="entry name" value="HMG-box"/>
    <property type="match status" value="1"/>
</dbReference>
<comment type="caution">
    <text evidence="6">The sequence shown here is derived from an EMBL/GenBank/DDBJ whole genome shotgun (WGS) entry which is preliminary data.</text>
</comment>
<dbReference type="SMART" id="SM00398">
    <property type="entry name" value="HMG"/>
    <property type="match status" value="1"/>
</dbReference>
<feature type="region of interest" description="Disordered" evidence="4">
    <location>
        <begin position="169"/>
        <end position="230"/>
    </location>
</feature>
<dbReference type="PANTHER" id="PTHR10270:SF161">
    <property type="entry name" value="SEX-DETERMINING REGION Y PROTEIN"/>
    <property type="match status" value="1"/>
</dbReference>
<evidence type="ECO:0000313" key="7">
    <source>
        <dbReference type="Proteomes" id="UP001215151"/>
    </source>
</evidence>
<evidence type="ECO:0000259" key="5">
    <source>
        <dbReference type="PROSITE" id="PS50118"/>
    </source>
</evidence>
<dbReference type="AlphaFoldDB" id="A0AAD7XDL3"/>